<keyword evidence="6" id="KW-0699">rRNA-binding</keyword>
<comment type="caution">
    <text evidence="8">The sequence shown here is derived from an EMBL/GenBank/DDBJ whole genome shotgun (WGS) entry which is preliminary data.</text>
</comment>
<dbReference type="Pfam" id="PF00573">
    <property type="entry name" value="Ribosomal_L4"/>
    <property type="match status" value="1"/>
</dbReference>
<comment type="function">
    <text evidence="6">Forms part of the polypeptide exit tunnel.</text>
</comment>
<evidence type="ECO:0000256" key="3">
    <source>
        <dbReference type="ARBA" id="ARBA00022980"/>
    </source>
</evidence>
<dbReference type="Proteomes" id="UP000238415">
    <property type="component" value="Unassembled WGS sequence"/>
</dbReference>
<evidence type="ECO:0000256" key="7">
    <source>
        <dbReference type="SAM" id="MobiDB-lite"/>
    </source>
</evidence>
<dbReference type="PANTHER" id="PTHR10746:SF6">
    <property type="entry name" value="LARGE RIBOSOMAL SUBUNIT PROTEIN UL4M"/>
    <property type="match status" value="1"/>
</dbReference>
<dbReference type="GO" id="GO:0019843">
    <property type="term" value="F:rRNA binding"/>
    <property type="evidence" value="ECO:0007669"/>
    <property type="project" value="UniProtKB-UniRule"/>
</dbReference>
<dbReference type="OrthoDB" id="9803201at2"/>
<keyword evidence="3 6" id="KW-0689">Ribosomal protein</keyword>
<gene>
    <name evidence="6 8" type="primary">rplD</name>
    <name evidence="8" type="ORF">MOHU_24270</name>
</gene>
<evidence type="ECO:0000256" key="4">
    <source>
        <dbReference type="ARBA" id="ARBA00023274"/>
    </source>
</evidence>
<keyword evidence="9" id="KW-1185">Reference proteome</keyword>
<feature type="region of interest" description="Disordered" evidence="7">
    <location>
        <begin position="52"/>
        <end position="77"/>
    </location>
</feature>
<keyword evidence="6" id="KW-0694">RNA-binding</keyword>
<dbReference type="GO" id="GO:0003735">
    <property type="term" value="F:structural constituent of ribosome"/>
    <property type="evidence" value="ECO:0007669"/>
    <property type="project" value="InterPro"/>
</dbReference>
<dbReference type="InterPro" id="IPR023574">
    <property type="entry name" value="Ribosomal_uL4_dom_sf"/>
</dbReference>
<dbReference type="AlphaFoldDB" id="A0A2T0AL42"/>
<dbReference type="InterPro" id="IPR002136">
    <property type="entry name" value="Ribosomal_uL4"/>
</dbReference>
<dbReference type="HAMAP" id="MF_01328_B">
    <property type="entry name" value="Ribosomal_uL4_B"/>
    <property type="match status" value="1"/>
</dbReference>
<evidence type="ECO:0000313" key="9">
    <source>
        <dbReference type="Proteomes" id="UP000238415"/>
    </source>
</evidence>
<keyword evidence="4 6" id="KW-0687">Ribonucleoprotein</keyword>
<accession>A0A2T0AL42</accession>
<protein>
    <recommendedName>
        <fullName evidence="5 6">Large ribosomal subunit protein uL4</fullName>
    </recommendedName>
</protein>
<evidence type="ECO:0000256" key="6">
    <source>
        <dbReference type="HAMAP-Rule" id="MF_01328"/>
    </source>
</evidence>
<proteinExistence type="inferred from homology"/>
<dbReference type="NCBIfam" id="TIGR03953">
    <property type="entry name" value="rplD_bact"/>
    <property type="match status" value="1"/>
</dbReference>
<dbReference type="SUPFAM" id="SSF52166">
    <property type="entry name" value="Ribosomal protein L4"/>
    <property type="match status" value="1"/>
</dbReference>
<dbReference type="GO" id="GO:0006412">
    <property type="term" value="P:translation"/>
    <property type="evidence" value="ECO:0007669"/>
    <property type="project" value="UniProtKB-UniRule"/>
</dbReference>
<reference evidence="8 9" key="1">
    <citation type="submission" date="2018-03" db="EMBL/GenBank/DDBJ databases">
        <title>Genome sequence of Moorella humiferrea DSM 23265.</title>
        <authorList>
            <person name="Poehlein A."/>
            <person name="Daniel R."/>
        </authorList>
    </citation>
    <scope>NUCLEOTIDE SEQUENCE [LARGE SCALE GENOMIC DNA]</scope>
    <source>
        <strain evidence="8 9">DSM 23265</strain>
    </source>
</reference>
<comment type="function">
    <text evidence="6">One of the primary rRNA binding proteins, this protein initially binds near the 5'-end of the 23S rRNA. It is important during the early stages of 50S assembly. It makes multiple contacts with different domains of the 23S rRNA in the assembled 50S subunit and ribosome.</text>
</comment>
<dbReference type="GO" id="GO:1990904">
    <property type="term" value="C:ribonucleoprotein complex"/>
    <property type="evidence" value="ECO:0007669"/>
    <property type="project" value="UniProtKB-KW"/>
</dbReference>
<sequence>MPRVAVYNTLGQQVGEIDLDDRVFGGEVNEAVLHQAVIMQLASRRRGTASTKGWAEVSGGGRKPWRQKGTGRARAGSIRSPLWRGGAVIFGPKPRDYSFKLPKKVRRLALKSALTAKVRDGELIVLEDLTLTKPRTKDMVAVLKALNVNNKALIVTAGNEQNVALSARNLPGVTWLPAAGLNVYDILAHDKLVITKEAVSRVEEALLPEDQKAVAQ</sequence>
<evidence type="ECO:0000313" key="8">
    <source>
        <dbReference type="EMBL" id="PRR69330.1"/>
    </source>
</evidence>
<dbReference type="Gene3D" id="3.40.1370.10">
    <property type="match status" value="1"/>
</dbReference>
<evidence type="ECO:0000256" key="5">
    <source>
        <dbReference type="ARBA" id="ARBA00035244"/>
    </source>
</evidence>
<dbReference type="RefSeq" id="WP_106006344.1">
    <property type="nucleotide sequence ID" value="NZ_CP136419.1"/>
</dbReference>
<name>A0A2T0AL42_9FIRM</name>
<evidence type="ECO:0000256" key="1">
    <source>
        <dbReference type="ARBA" id="ARBA00010528"/>
    </source>
</evidence>
<organism evidence="8 9">
    <name type="scientific">Neomoorella humiferrea</name>
    <dbReference type="NCBI Taxonomy" id="676965"/>
    <lineage>
        <taxon>Bacteria</taxon>
        <taxon>Bacillati</taxon>
        <taxon>Bacillota</taxon>
        <taxon>Clostridia</taxon>
        <taxon>Neomoorellales</taxon>
        <taxon>Neomoorellaceae</taxon>
        <taxon>Neomoorella</taxon>
    </lineage>
</organism>
<dbReference type="GO" id="GO:0005840">
    <property type="term" value="C:ribosome"/>
    <property type="evidence" value="ECO:0007669"/>
    <property type="project" value="UniProtKB-KW"/>
</dbReference>
<comment type="similarity">
    <text evidence="1 6">Belongs to the universal ribosomal protein uL4 family.</text>
</comment>
<evidence type="ECO:0000256" key="2">
    <source>
        <dbReference type="ARBA" id="ARBA00011838"/>
    </source>
</evidence>
<dbReference type="InterPro" id="IPR013005">
    <property type="entry name" value="Ribosomal_uL4-like"/>
</dbReference>
<dbReference type="EMBL" id="PVXM01000056">
    <property type="protein sequence ID" value="PRR69330.1"/>
    <property type="molecule type" value="Genomic_DNA"/>
</dbReference>
<dbReference type="PANTHER" id="PTHR10746">
    <property type="entry name" value="50S RIBOSOMAL PROTEIN L4"/>
    <property type="match status" value="1"/>
</dbReference>
<comment type="subunit">
    <text evidence="2 6">Part of the 50S ribosomal subunit.</text>
</comment>